<feature type="compositionally biased region" description="Basic and acidic residues" evidence="1">
    <location>
        <begin position="92"/>
        <end position="101"/>
    </location>
</feature>
<dbReference type="PANTHER" id="PTHR28617">
    <property type="entry name" value="CILIA- AND FLAGELLA-ASSOCIATED PROTEIN 77"/>
    <property type="match status" value="1"/>
</dbReference>
<reference evidence="2 3" key="1">
    <citation type="submission" date="2021-04" db="EMBL/GenBank/DDBJ databases">
        <authorList>
            <person name="Bliznina A."/>
        </authorList>
    </citation>
    <scope>NUCLEOTIDE SEQUENCE [LARGE SCALE GENOMIC DNA]</scope>
</reference>
<organism evidence="2 3">
    <name type="scientific">Oikopleura dioica</name>
    <name type="common">Tunicate</name>
    <dbReference type="NCBI Taxonomy" id="34765"/>
    <lineage>
        <taxon>Eukaryota</taxon>
        <taxon>Metazoa</taxon>
        <taxon>Chordata</taxon>
        <taxon>Tunicata</taxon>
        <taxon>Appendicularia</taxon>
        <taxon>Copelata</taxon>
        <taxon>Oikopleuridae</taxon>
        <taxon>Oikopleura</taxon>
    </lineage>
</organism>
<proteinExistence type="predicted"/>
<sequence>MTIKKQRLGEYRKSMATNPLLLFPPVGRPLVRGYTLPGPDFVYGMKNIDDPAGAAGAMRQDHDICKKASHHTLAKDFIALNRESIKNGLVTEKEQKQFRKTHDIRRKNSQNQGKISDTSPPDIYFGVPTRPSTPIFDLLEHKYQTIWTEQQLQREDRSKEASTVKHRIGKNKNGDIVVFETKASQMRKAQHIVEDKGLWQMSKFKRSDLISRPSDLILIEMLLLRLTCTIEAADKAFKVTASINLLSPNHLLIYSH</sequence>
<evidence type="ECO:0000313" key="3">
    <source>
        <dbReference type="Proteomes" id="UP001158576"/>
    </source>
</evidence>
<evidence type="ECO:0000313" key="2">
    <source>
        <dbReference type="EMBL" id="CAG5112860.1"/>
    </source>
</evidence>
<feature type="region of interest" description="Disordered" evidence="1">
    <location>
        <begin position="92"/>
        <end position="126"/>
    </location>
</feature>
<gene>
    <name evidence="2" type="ORF">OKIOD_LOCUS15795</name>
</gene>
<accession>A0ABN7T771</accession>
<dbReference type="InterPro" id="IPR029147">
    <property type="entry name" value="CFAP77"/>
</dbReference>
<evidence type="ECO:0000256" key="1">
    <source>
        <dbReference type="SAM" id="MobiDB-lite"/>
    </source>
</evidence>
<protein>
    <submittedName>
        <fullName evidence="2">Oidioi.mRNA.OKI2018_I69.chr2.g7030.t1.cds</fullName>
    </submittedName>
</protein>
<dbReference type="Pfam" id="PF14825">
    <property type="entry name" value="CFAP77"/>
    <property type="match status" value="1"/>
</dbReference>
<dbReference type="Proteomes" id="UP001158576">
    <property type="component" value="Chromosome 2"/>
</dbReference>
<keyword evidence="3" id="KW-1185">Reference proteome</keyword>
<dbReference type="PANTHER" id="PTHR28617:SF1">
    <property type="entry name" value="CILIA- AND FLAGELLA-ASSOCIATED PROTEIN 77"/>
    <property type="match status" value="1"/>
</dbReference>
<name>A0ABN7T771_OIKDI</name>
<dbReference type="EMBL" id="OU015567">
    <property type="protein sequence ID" value="CAG5112860.1"/>
    <property type="molecule type" value="Genomic_DNA"/>
</dbReference>
<feature type="compositionally biased region" description="Polar residues" evidence="1">
    <location>
        <begin position="109"/>
        <end position="119"/>
    </location>
</feature>